<dbReference type="AlphaFoldDB" id="A0A9X4KVJ5"/>
<name>A0A9X4KVJ5_9BACL</name>
<dbReference type="RefSeq" id="WP_277534892.1">
    <property type="nucleotide sequence ID" value="NZ_JAPDIA010000007.1"/>
</dbReference>
<dbReference type="InterPro" id="IPR008928">
    <property type="entry name" value="6-hairpin_glycosidase_sf"/>
</dbReference>
<accession>A0A9X4KVJ5</accession>
<dbReference type="GO" id="GO:0005975">
    <property type="term" value="P:carbohydrate metabolic process"/>
    <property type="evidence" value="ECO:0007669"/>
    <property type="project" value="InterPro"/>
</dbReference>
<dbReference type="InterPro" id="IPR035396">
    <property type="entry name" value="Bac_rhamnosid6H"/>
</dbReference>
<evidence type="ECO:0000313" key="3">
    <source>
        <dbReference type="EMBL" id="MDG0811208.1"/>
    </source>
</evidence>
<evidence type="ECO:0000313" key="4">
    <source>
        <dbReference type="Proteomes" id="UP001153404"/>
    </source>
</evidence>
<dbReference type="InterPro" id="IPR012341">
    <property type="entry name" value="6hp_glycosidase-like_sf"/>
</dbReference>
<dbReference type="PANTHER" id="PTHR34987:SF2">
    <property type="entry name" value="B, PUTATIVE (AFU_ORTHOLOGUE AFUA_7G05040)-RELATED"/>
    <property type="match status" value="1"/>
</dbReference>
<gene>
    <name evidence="3" type="ORF">OMP40_18950</name>
</gene>
<dbReference type="Pfam" id="PF17390">
    <property type="entry name" value="Bac_rhamnosid_C"/>
    <property type="match status" value="1"/>
</dbReference>
<dbReference type="InterPro" id="IPR035398">
    <property type="entry name" value="Bac_rhamnosid_C"/>
</dbReference>
<protein>
    <recommendedName>
        <fullName evidence="5">Alpha-L-rhamnosidase six-hairpin glycosidase domain-containing protein</fullName>
    </recommendedName>
</protein>
<dbReference type="SUPFAM" id="SSF48208">
    <property type="entry name" value="Six-hairpin glycosidases"/>
    <property type="match status" value="1"/>
</dbReference>
<dbReference type="Gene3D" id="1.50.10.10">
    <property type="match status" value="1"/>
</dbReference>
<organism evidence="3 4">
    <name type="scientific">Cohnella rhizosphaerae</name>
    <dbReference type="NCBI Taxonomy" id="1457232"/>
    <lineage>
        <taxon>Bacteria</taxon>
        <taxon>Bacillati</taxon>
        <taxon>Bacillota</taxon>
        <taxon>Bacilli</taxon>
        <taxon>Bacillales</taxon>
        <taxon>Paenibacillaceae</taxon>
        <taxon>Cohnella</taxon>
    </lineage>
</organism>
<comment type="caution">
    <text evidence="3">The sequence shown here is derived from an EMBL/GenBank/DDBJ whole genome shotgun (WGS) entry which is preliminary data.</text>
</comment>
<dbReference type="Gene3D" id="2.60.420.10">
    <property type="entry name" value="Maltose phosphorylase, domain 3"/>
    <property type="match status" value="1"/>
</dbReference>
<dbReference type="Proteomes" id="UP001153404">
    <property type="component" value="Unassembled WGS sequence"/>
</dbReference>
<proteinExistence type="predicted"/>
<evidence type="ECO:0000259" key="1">
    <source>
        <dbReference type="Pfam" id="PF17389"/>
    </source>
</evidence>
<dbReference type="PANTHER" id="PTHR34987">
    <property type="entry name" value="C, PUTATIVE (AFU_ORTHOLOGUE AFUA_3G02880)-RELATED"/>
    <property type="match status" value="1"/>
</dbReference>
<dbReference type="EMBL" id="JAPDIA010000007">
    <property type="protein sequence ID" value="MDG0811208.1"/>
    <property type="molecule type" value="Genomic_DNA"/>
</dbReference>
<feature type="domain" description="Alpha-L-rhamnosidase six-hairpin glycosidase" evidence="1">
    <location>
        <begin position="67"/>
        <end position="316"/>
    </location>
</feature>
<evidence type="ECO:0008006" key="5">
    <source>
        <dbReference type="Google" id="ProtNLM"/>
    </source>
</evidence>
<sequence>MAEGGKLVGDPDVYSAAGVGTPERPEVYEPFWFRTFRYVRVEIAAGNEPIALHGIGYRETGYPLEPTGAFDCSDDELNQIWRMSLNTLRRCMHETYEDCPYYEQLQYTMDTRLQMLYTYHLTTDDRLARKAIEDFHSSQLPSGMLQCRFPSMLTQVIPGFSLYWIDMLDEHYRYFGDIALVNRYRASMLKLLDWFERYRTPEGIVGMLPYELWTHFDWVESWPYGAPPTQDDGPMTLHSLMYAAGLRKAAGLLEAGGWRDAAGELRGRAEAVIEAVHRLCWSAERQLYANCPGTGDFSVHAQIWAVLAGAVAGEAAAELLRRTFADDTLPVASLPQTFASMRALESCGLHALAFKEWDRWRLFLGLELTTLPEMAHGTPRSDCHAWSALPLYEFSATVLGVRPGAPGFARIRIAPRPEGLAWANGTTPTPHGPVKTAWRLDGDAFILTVDAPTDIPVDIVLPDGAIQEAKGGQTIHARCSLRRQAGMIQKFKAIQ</sequence>
<feature type="domain" description="Alpha-L-rhamnosidase C-terminal" evidence="2">
    <location>
        <begin position="400"/>
        <end position="474"/>
    </location>
</feature>
<dbReference type="Pfam" id="PF17389">
    <property type="entry name" value="Bac_rhamnosid6H"/>
    <property type="match status" value="1"/>
</dbReference>
<keyword evidence="4" id="KW-1185">Reference proteome</keyword>
<reference evidence="3" key="1">
    <citation type="submission" date="2022-10" db="EMBL/GenBank/DDBJ databases">
        <title>Comparative genomic analysis of Cohnella hashimotonis sp. nov., isolated from the International Space Station.</title>
        <authorList>
            <person name="Simpson A."/>
            <person name="Venkateswaran K."/>
        </authorList>
    </citation>
    <scope>NUCLEOTIDE SEQUENCE</scope>
    <source>
        <strain evidence="3">DSM 28161</strain>
    </source>
</reference>
<evidence type="ECO:0000259" key="2">
    <source>
        <dbReference type="Pfam" id="PF17390"/>
    </source>
</evidence>